<keyword evidence="3" id="KW-1003">Cell membrane</keyword>
<evidence type="ECO:0000256" key="6">
    <source>
        <dbReference type="ARBA" id="ARBA00022989"/>
    </source>
</evidence>
<feature type="transmembrane region" description="Helical" evidence="8">
    <location>
        <begin position="153"/>
        <end position="176"/>
    </location>
</feature>
<dbReference type="PANTHER" id="PTHR30012:SF0">
    <property type="entry name" value="TYPE II SECRETION SYSTEM PROTEIN F-RELATED"/>
    <property type="match status" value="1"/>
</dbReference>
<evidence type="ECO:0000256" key="4">
    <source>
        <dbReference type="ARBA" id="ARBA00022519"/>
    </source>
</evidence>
<proteinExistence type="inferred from homology"/>
<keyword evidence="6 8" id="KW-1133">Transmembrane helix</keyword>
<reference evidence="10 11" key="1">
    <citation type="journal article" date="2016" name="Nat. Commun.">
        <title>Thousands of microbial genomes shed light on interconnected biogeochemical processes in an aquifer system.</title>
        <authorList>
            <person name="Anantharaman K."/>
            <person name="Brown C.T."/>
            <person name="Hug L.A."/>
            <person name="Sharon I."/>
            <person name="Castelle C.J."/>
            <person name="Probst A.J."/>
            <person name="Thomas B.C."/>
            <person name="Singh A."/>
            <person name="Wilkins M.J."/>
            <person name="Karaoz U."/>
            <person name="Brodie E.L."/>
            <person name="Williams K.H."/>
            <person name="Hubbard S.S."/>
            <person name="Banfield J.F."/>
        </authorList>
    </citation>
    <scope>NUCLEOTIDE SEQUENCE [LARGE SCALE GENOMIC DNA]</scope>
</reference>
<dbReference type="AlphaFoldDB" id="A0A1F6F2W6"/>
<keyword evidence="7 8" id="KW-0472">Membrane</keyword>
<accession>A0A1F6F2W6</accession>
<organism evidence="10 11">
    <name type="scientific">Candidatus Kaiserbacteria bacterium RIFCSPLOWO2_01_FULL_54_13</name>
    <dbReference type="NCBI Taxonomy" id="1798512"/>
    <lineage>
        <taxon>Bacteria</taxon>
        <taxon>Candidatus Kaiseribacteriota</taxon>
    </lineage>
</organism>
<feature type="non-terminal residue" evidence="10">
    <location>
        <position position="1"/>
    </location>
</feature>
<evidence type="ECO:0000256" key="3">
    <source>
        <dbReference type="ARBA" id="ARBA00022475"/>
    </source>
</evidence>
<evidence type="ECO:0000313" key="10">
    <source>
        <dbReference type="EMBL" id="OGG80196.1"/>
    </source>
</evidence>
<dbReference type="Proteomes" id="UP000177372">
    <property type="component" value="Unassembled WGS sequence"/>
</dbReference>
<dbReference type="STRING" id="1798512.A3A39_02910"/>
<dbReference type="FunFam" id="1.20.81.30:FF:000001">
    <property type="entry name" value="Type II secretion system protein F"/>
    <property type="match status" value="2"/>
</dbReference>
<keyword evidence="5 8" id="KW-0812">Transmembrane</keyword>
<feature type="domain" description="Type II secretion system protein GspF" evidence="9">
    <location>
        <begin position="258"/>
        <end position="380"/>
    </location>
</feature>
<dbReference type="PRINTS" id="PR00812">
    <property type="entry name" value="BCTERIALGSPF"/>
</dbReference>
<feature type="transmembrane region" description="Helical" evidence="8">
    <location>
        <begin position="53"/>
        <end position="73"/>
    </location>
</feature>
<dbReference type="Gene3D" id="1.20.81.30">
    <property type="entry name" value="Type II secretion system (T2SS), domain F"/>
    <property type="match status" value="2"/>
</dbReference>
<dbReference type="EMBL" id="MFLZ01000012">
    <property type="protein sequence ID" value="OGG80196.1"/>
    <property type="molecule type" value="Genomic_DNA"/>
</dbReference>
<dbReference type="InterPro" id="IPR042094">
    <property type="entry name" value="T2SS_GspF_sf"/>
</dbReference>
<evidence type="ECO:0000256" key="5">
    <source>
        <dbReference type="ARBA" id="ARBA00022692"/>
    </source>
</evidence>
<dbReference type="GO" id="GO:0005886">
    <property type="term" value="C:plasma membrane"/>
    <property type="evidence" value="ECO:0007669"/>
    <property type="project" value="UniProtKB-SubCell"/>
</dbReference>
<evidence type="ECO:0000256" key="2">
    <source>
        <dbReference type="ARBA" id="ARBA00005745"/>
    </source>
</evidence>
<dbReference type="InterPro" id="IPR003004">
    <property type="entry name" value="GspF/PilC"/>
</dbReference>
<comment type="similarity">
    <text evidence="2">Belongs to the GSP F family.</text>
</comment>
<dbReference type="PANTHER" id="PTHR30012">
    <property type="entry name" value="GENERAL SECRETION PATHWAY PROTEIN"/>
    <property type="match status" value="1"/>
</dbReference>
<evidence type="ECO:0000256" key="8">
    <source>
        <dbReference type="SAM" id="Phobius"/>
    </source>
</evidence>
<feature type="domain" description="Type II secretion system protein GspF" evidence="9">
    <location>
        <begin position="54"/>
        <end position="177"/>
    </location>
</feature>
<comment type="subcellular location">
    <subcellularLocation>
        <location evidence="1">Cell inner membrane</location>
        <topology evidence="1">Multi-pass membrane protein</topology>
    </subcellularLocation>
</comment>
<dbReference type="InterPro" id="IPR018076">
    <property type="entry name" value="T2SS_GspF_dom"/>
</dbReference>
<gene>
    <name evidence="10" type="ORF">A3A39_02910</name>
</gene>
<evidence type="ECO:0000313" key="11">
    <source>
        <dbReference type="Proteomes" id="UP000177372"/>
    </source>
</evidence>
<name>A0A1F6F2W6_9BACT</name>
<comment type="caution">
    <text evidence="10">The sequence shown here is derived from an EMBL/GenBank/DDBJ whole genome shotgun (WGS) entry which is preliminary data.</text>
</comment>
<evidence type="ECO:0000259" key="9">
    <source>
        <dbReference type="Pfam" id="PF00482"/>
    </source>
</evidence>
<feature type="transmembrane region" description="Helical" evidence="8">
    <location>
        <begin position="196"/>
        <end position="223"/>
    </location>
</feature>
<sequence length="389" mass="42645">GIAEAQDRFELYSIVRREGGRIVALTEEGANNWLSLRYWNSKLTTVKEYDKILFARNLGAMLSAGLALARALSVMERQTKNPKFAYIVTQIASDVRRGGTLHEAFSKFPHFFSKLFIAMVRSGEEGGSLPDSLSVVSDQMERMYQLKKKIRGALIYPAIIVIVIIGIGVLMMMYVVPTLAQTFAEMNAELPRSTQVIIAISNFLVGYTVLAIGGAIALLALIYAGVRTPMGKRGADLLFIHMPLIGKMVREVNAARTSRTLASLLSSGVDVISALEITAEVVQNSYFRDIIKDAGVSVGRGEPLSAAFMRRDDLYPAFVGEMMAVGEETGALAEMLKRLALFYEDEVDRKTKDLSTVIEPFLMIVIGSAVGFFAVSMITPIYSLSQNIG</sequence>
<dbReference type="Pfam" id="PF00482">
    <property type="entry name" value="T2SSF"/>
    <property type="match status" value="2"/>
</dbReference>
<evidence type="ECO:0000256" key="7">
    <source>
        <dbReference type="ARBA" id="ARBA00023136"/>
    </source>
</evidence>
<keyword evidence="4" id="KW-0997">Cell inner membrane</keyword>
<evidence type="ECO:0000256" key="1">
    <source>
        <dbReference type="ARBA" id="ARBA00004429"/>
    </source>
</evidence>
<feature type="transmembrane region" description="Helical" evidence="8">
    <location>
        <begin position="361"/>
        <end position="382"/>
    </location>
</feature>
<protein>
    <recommendedName>
        <fullName evidence="9">Type II secretion system protein GspF domain-containing protein</fullName>
    </recommendedName>
</protein>